<evidence type="ECO:0000256" key="1">
    <source>
        <dbReference type="SAM" id="SignalP"/>
    </source>
</evidence>
<name>H0E5R8_9ACTN</name>
<sequence>MLAASGALVLASAASAAPLGQLDGGFAAGSPAGPGIARFQDGTRIAAVAVGPDGKAVVVGSSGPAGSSQLFVARLNADGSPDGSFAAELPTPSQAVGDATSLEGTGVALFANGKLVISATARAAGLPDGMVAVKLNADGKRDTSFDGDGVQAVRAGFNGQGEANAVAIAPGGGIVLGGSSVNDQTDPSPGATVARLTSAGAPDGGLGGGVRVAPGPSRIAALRVQADGRIVAVGSQQIGQPTLGLAVRVNADGSPDGTFRGSGTLLEQYAVGAAFSSLNDVTLLGDGRIAAAGAARQGGSVGALSLAIRLQAGGAYDAFGAGGKAYRNASDGENFPPNVPMPGGYGIAVDGAHAYVGGTYDLGISRLSIAALDGNGGLDGGFGAGGETKTGVQGSNSTAVRGTGVALGAAGVYVAGTATVPAGTQTYGVLARYGAYPYSPPALPDEQGHVTPPPPPGPLGPRMSSLKLTPRTFTARTKAKLTFLLAAPGSVKYYVEKATTGRLIATGTGKARKTTCIKQTAQNARKKRCVRYAPLPGSRTIKAKKGQNTLTLTRKVVTKVLGRGDYRLQLQATDAKGQKGNKLTMQFKVRP</sequence>
<dbReference type="Proteomes" id="UP000005143">
    <property type="component" value="Unassembled WGS sequence"/>
</dbReference>
<dbReference type="PATRIC" id="fig|1097667.3.peg.2148"/>
<dbReference type="OrthoDB" id="9805017at2"/>
<evidence type="ECO:0000313" key="3">
    <source>
        <dbReference type="Proteomes" id="UP000005143"/>
    </source>
</evidence>
<keyword evidence="3" id="KW-1185">Reference proteome</keyword>
<dbReference type="SUPFAM" id="SSF63829">
    <property type="entry name" value="Calcium-dependent phosphotriesterase"/>
    <property type="match status" value="1"/>
</dbReference>
<comment type="caution">
    <text evidence="2">The sequence shown here is derived from an EMBL/GenBank/DDBJ whole genome shotgun (WGS) entry which is preliminary data.</text>
</comment>
<organism evidence="2 3">
    <name type="scientific">Patulibacter medicamentivorans</name>
    <dbReference type="NCBI Taxonomy" id="1097667"/>
    <lineage>
        <taxon>Bacteria</taxon>
        <taxon>Bacillati</taxon>
        <taxon>Actinomycetota</taxon>
        <taxon>Thermoleophilia</taxon>
        <taxon>Solirubrobacterales</taxon>
        <taxon>Patulibacteraceae</taxon>
        <taxon>Patulibacter</taxon>
    </lineage>
</organism>
<dbReference type="Gene3D" id="2.80.10.50">
    <property type="match status" value="2"/>
</dbReference>
<feature type="chain" id="PRO_5038396738" evidence="1">
    <location>
        <begin position="17"/>
        <end position="591"/>
    </location>
</feature>
<keyword evidence="1" id="KW-0732">Signal</keyword>
<gene>
    <name evidence="2" type="ORF">PAI11_21670</name>
</gene>
<protein>
    <submittedName>
        <fullName evidence="2">Fibronectin type III domain protein</fullName>
    </submittedName>
</protein>
<accession>H0E5R8</accession>
<proteinExistence type="predicted"/>
<feature type="signal peptide" evidence="1">
    <location>
        <begin position="1"/>
        <end position="16"/>
    </location>
</feature>
<dbReference type="RefSeq" id="WP_007574780.1">
    <property type="nucleotide sequence ID" value="NZ_AGUD01000193.1"/>
</dbReference>
<dbReference type="Pfam" id="PF17164">
    <property type="entry name" value="DUF5122"/>
    <property type="match status" value="2"/>
</dbReference>
<reference evidence="2 3" key="1">
    <citation type="journal article" date="2013" name="Biodegradation">
        <title>Quantitative proteomic analysis of ibuprofen-degrading Patulibacter sp. strain I11.</title>
        <authorList>
            <person name="Almeida B."/>
            <person name="Kjeldal H."/>
            <person name="Lolas I."/>
            <person name="Knudsen A.D."/>
            <person name="Carvalho G."/>
            <person name="Nielsen K.L."/>
            <person name="Barreto Crespo M.T."/>
            <person name="Stensballe A."/>
            <person name="Nielsen J.L."/>
        </authorList>
    </citation>
    <scope>NUCLEOTIDE SEQUENCE [LARGE SCALE GENOMIC DNA]</scope>
    <source>
        <strain evidence="2 3">I11</strain>
    </source>
</reference>
<evidence type="ECO:0000313" key="2">
    <source>
        <dbReference type="EMBL" id="EHN10969.1"/>
    </source>
</evidence>
<dbReference type="AlphaFoldDB" id="H0E5R8"/>
<dbReference type="InterPro" id="IPR013431">
    <property type="entry name" value="Delta_60_rpt"/>
</dbReference>
<dbReference type="NCBIfam" id="TIGR02608">
    <property type="entry name" value="delta_60_rpt"/>
    <property type="match status" value="5"/>
</dbReference>
<dbReference type="EMBL" id="AGUD01000193">
    <property type="protein sequence ID" value="EHN10969.1"/>
    <property type="molecule type" value="Genomic_DNA"/>
</dbReference>